<name>A0A921MQT2_9BACT</name>
<dbReference type="EMBL" id="DYUD01000021">
    <property type="protein sequence ID" value="HJG89118.1"/>
    <property type="molecule type" value="Genomic_DNA"/>
</dbReference>
<feature type="signal peptide" evidence="1">
    <location>
        <begin position="1"/>
        <end position="21"/>
    </location>
</feature>
<keyword evidence="1" id="KW-0732">Signal</keyword>
<protein>
    <submittedName>
        <fullName evidence="2">Uncharacterized protein</fullName>
    </submittedName>
</protein>
<organism evidence="2 3">
    <name type="scientific">Barnesiella viscericola</name>
    <dbReference type="NCBI Taxonomy" id="397865"/>
    <lineage>
        <taxon>Bacteria</taxon>
        <taxon>Pseudomonadati</taxon>
        <taxon>Bacteroidota</taxon>
        <taxon>Bacteroidia</taxon>
        <taxon>Bacteroidales</taxon>
        <taxon>Barnesiellaceae</taxon>
        <taxon>Barnesiella</taxon>
    </lineage>
</organism>
<dbReference type="Proteomes" id="UP000757103">
    <property type="component" value="Unassembled WGS sequence"/>
</dbReference>
<feature type="chain" id="PRO_5038031333" evidence="1">
    <location>
        <begin position="22"/>
        <end position="180"/>
    </location>
</feature>
<sequence length="180" mass="19344">MKKLFWIIPALLLLMGNVANAQTKEEMEASQARYEKLVKLCKKEPKKTNIPEVDTYVTSVYTSAVAAAATTEQLQGLYYRQIGESKDGVTDVTVKKPTLEELTSLSATIAAQAVSITSAAKSAEAAVQASKGEKNPMKVAKIAAALAFTKDAYPILVEESALQTKAIAEMIETAKTSDNL</sequence>
<dbReference type="AlphaFoldDB" id="A0A921MQT2"/>
<evidence type="ECO:0000256" key="1">
    <source>
        <dbReference type="SAM" id="SignalP"/>
    </source>
</evidence>
<dbReference type="GeneID" id="90528544"/>
<gene>
    <name evidence="2" type="ORF">K8U91_06570</name>
</gene>
<comment type="caution">
    <text evidence="2">The sequence shown here is derived from an EMBL/GenBank/DDBJ whole genome shotgun (WGS) entry which is preliminary data.</text>
</comment>
<reference evidence="2" key="2">
    <citation type="submission" date="2021-09" db="EMBL/GenBank/DDBJ databases">
        <authorList>
            <person name="Gilroy R."/>
        </authorList>
    </citation>
    <scope>NUCLEOTIDE SEQUENCE</scope>
    <source>
        <strain evidence="2">CHK121-7720</strain>
    </source>
</reference>
<proteinExistence type="predicted"/>
<dbReference type="RefSeq" id="WP_025277906.1">
    <property type="nucleotide sequence ID" value="NZ_CAKMIC010000020.1"/>
</dbReference>
<reference evidence="2" key="1">
    <citation type="journal article" date="2021" name="PeerJ">
        <title>Extensive microbial diversity within the chicken gut microbiome revealed by metagenomics and culture.</title>
        <authorList>
            <person name="Gilroy R."/>
            <person name="Ravi A."/>
            <person name="Getino M."/>
            <person name="Pursley I."/>
            <person name="Horton D.L."/>
            <person name="Alikhan N.F."/>
            <person name="Baker D."/>
            <person name="Gharbi K."/>
            <person name="Hall N."/>
            <person name="Watson M."/>
            <person name="Adriaenssens E.M."/>
            <person name="Foster-Nyarko E."/>
            <person name="Jarju S."/>
            <person name="Secka A."/>
            <person name="Antonio M."/>
            <person name="Oren A."/>
            <person name="Chaudhuri R.R."/>
            <person name="La Ragione R."/>
            <person name="Hildebrand F."/>
            <person name="Pallen M.J."/>
        </authorList>
    </citation>
    <scope>NUCLEOTIDE SEQUENCE</scope>
    <source>
        <strain evidence="2">CHK121-7720</strain>
    </source>
</reference>
<evidence type="ECO:0000313" key="3">
    <source>
        <dbReference type="Proteomes" id="UP000757103"/>
    </source>
</evidence>
<accession>A0A921MQT2</accession>
<evidence type="ECO:0000313" key="2">
    <source>
        <dbReference type="EMBL" id="HJG89118.1"/>
    </source>
</evidence>